<comment type="caution">
    <text evidence="4">The sequence shown here is derived from an EMBL/GenBank/DDBJ whole genome shotgun (WGS) entry which is preliminary data.</text>
</comment>
<evidence type="ECO:0000256" key="2">
    <source>
        <dbReference type="ARBA" id="ARBA00022827"/>
    </source>
</evidence>
<name>A0A176XG92_AGRTU</name>
<evidence type="ECO:0000313" key="4">
    <source>
        <dbReference type="EMBL" id="OAE48243.1"/>
    </source>
</evidence>
<dbReference type="Gene3D" id="3.30.465.10">
    <property type="match status" value="2"/>
</dbReference>
<dbReference type="InterPro" id="IPR036683">
    <property type="entry name" value="CO_DH_flav_C_dom_sf"/>
</dbReference>
<dbReference type="InterPro" id="IPR016167">
    <property type="entry name" value="FAD-bd_PCMH_sub1"/>
</dbReference>
<keyword evidence="1" id="KW-0285">Flavoprotein</keyword>
<feature type="domain" description="FAD-binding PCMH-type" evidence="3">
    <location>
        <begin position="1"/>
        <end position="223"/>
    </location>
</feature>
<dbReference type="InterPro" id="IPR036318">
    <property type="entry name" value="FAD-bd_PCMH-like_sf"/>
</dbReference>
<protein>
    <submittedName>
        <fullName evidence="4">Molybdopterin dehydrogenase</fullName>
    </submittedName>
</protein>
<dbReference type="Pfam" id="PF00941">
    <property type="entry name" value="FAD_binding_5"/>
    <property type="match status" value="1"/>
</dbReference>
<dbReference type="InterPro" id="IPR016166">
    <property type="entry name" value="FAD-bd_PCMH"/>
</dbReference>
<keyword evidence="2" id="KW-0274">FAD</keyword>
<accession>A0A176XG92</accession>
<dbReference type="InterPro" id="IPR005107">
    <property type="entry name" value="CO_DH_flav_C"/>
</dbReference>
<dbReference type="AlphaFoldDB" id="A0A176XG92"/>
<organism evidence="4 5">
    <name type="scientific">Agrobacterium tumefaciens</name>
    <dbReference type="NCBI Taxonomy" id="358"/>
    <lineage>
        <taxon>Bacteria</taxon>
        <taxon>Pseudomonadati</taxon>
        <taxon>Pseudomonadota</taxon>
        <taxon>Alphaproteobacteria</taxon>
        <taxon>Hyphomicrobiales</taxon>
        <taxon>Rhizobiaceae</taxon>
        <taxon>Rhizobium/Agrobacterium group</taxon>
        <taxon>Agrobacterium</taxon>
        <taxon>Agrobacterium tumefaciens complex</taxon>
    </lineage>
</organism>
<dbReference type="Gene3D" id="3.30.390.50">
    <property type="entry name" value="CO dehydrogenase flavoprotein, C-terminal domain"/>
    <property type="match status" value="1"/>
</dbReference>
<dbReference type="PROSITE" id="PS51387">
    <property type="entry name" value="FAD_PCMH"/>
    <property type="match status" value="1"/>
</dbReference>
<dbReference type="GO" id="GO:0071949">
    <property type="term" value="F:FAD binding"/>
    <property type="evidence" value="ECO:0007669"/>
    <property type="project" value="InterPro"/>
</dbReference>
<dbReference type="GO" id="GO:0016491">
    <property type="term" value="F:oxidoreductase activity"/>
    <property type="evidence" value="ECO:0007669"/>
    <property type="project" value="InterPro"/>
</dbReference>
<dbReference type="PANTHER" id="PTHR42659:SF5">
    <property type="entry name" value="ALDEHYDE OXIDOREDUCTASE FAD-BINDING SUBUNIT PAOB"/>
    <property type="match status" value="1"/>
</dbReference>
<dbReference type="Gene3D" id="3.30.43.10">
    <property type="entry name" value="Uridine Diphospho-n-acetylenolpyruvylglucosamine Reductase, domain 2"/>
    <property type="match status" value="1"/>
</dbReference>
<dbReference type="PANTHER" id="PTHR42659">
    <property type="entry name" value="XANTHINE DEHYDROGENASE SUBUNIT C-RELATED"/>
    <property type="match status" value="1"/>
</dbReference>
<dbReference type="InterPro" id="IPR016169">
    <property type="entry name" value="FAD-bd_PCMH_sub2"/>
</dbReference>
<gene>
    <name evidence="4" type="ORF">A7J57_22895</name>
</gene>
<evidence type="ECO:0000313" key="5">
    <source>
        <dbReference type="Proteomes" id="UP000077098"/>
    </source>
</evidence>
<sequence>MKRFTYERVSTPAEAVAAFSRTPGARYLAGGTNLVDLMKLHIELPAHLIDVNRIGLDAIEELDDGGIRIGAMVRNTDVAGHERVLRDYPVLARALVSGASGQLRNKATVGGNLLQRTRCPYFYSGDLPCNKRNPGSGCAAIDGLSRNLAVIGGSASCIATHPSDMAVALRALDAIVETIQTNGTRRRIPISQLHVLPGQTPHIETSLTPGELITAVTLPPPVDGAQRYLKLRDRASYAFANVSIALVADFDGSALRTIRVAFGGMAPKPWRVEAAEAGNMDSSKAADRIIDAAFEGASPTRDNLFKLPLARKALNVLITEASRQ</sequence>
<reference evidence="4 5" key="1">
    <citation type="submission" date="2016-05" db="EMBL/GenBank/DDBJ databases">
        <authorList>
            <person name="Lavstsen T."/>
            <person name="Jespersen J.S."/>
        </authorList>
    </citation>
    <scope>NUCLEOTIDE SEQUENCE [LARGE SCALE GENOMIC DNA]</scope>
    <source>
        <strain evidence="4 5">KCJ1736</strain>
    </source>
</reference>
<dbReference type="InterPro" id="IPR002346">
    <property type="entry name" value="Mopterin_DH_FAD-bd"/>
</dbReference>
<dbReference type="EMBL" id="LXPS01000007">
    <property type="protein sequence ID" value="OAE48243.1"/>
    <property type="molecule type" value="Genomic_DNA"/>
</dbReference>
<dbReference type="Pfam" id="PF03450">
    <property type="entry name" value="CO_deh_flav_C"/>
    <property type="match status" value="1"/>
</dbReference>
<evidence type="ECO:0000259" key="3">
    <source>
        <dbReference type="PROSITE" id="PS51387"/>
    </source>
</evidence>
<proteinExistence type="predicted"/>
<dbReference type="SUPFAM" id="SSF56176">
    <property type="entry name" value="FAD-binding/transporter-associated domain-like"/>
    <property type="match status" value="1"/>
</dbReference>
<dbReference type="SUPFAM" id="SSF55447">
    <property type="entry name" value="CO dehydrogenase flavoprotein C-terminal domain-like"/>
    <property type="match status" value="1"/>
</dbReference>
<evidence type="ECO:0000256" key="1">
    <source>
        <dbReference type="ARBA" id="ARBA00022630"/>
    </source>
</evidence>
<dbReference type="InterPro" id="IPR051312">
    <property type="entry name" value="Diverse_Substr_Oxidored"/>
</dbReference>
<dbReference type="SMART" id="SM01092">
    <property type="entry name" value="CO_deh_flav_C"/>
    <property type="match status" value="1"/>
</dbReference>
<dbReference type="Proteomes" id="UP000077098">
    <property type="component" value="Unassembled WGS sequence"/>
</dbReference>
<dbReference type="RefSeq" id="WP_063948022.1">
    <property type="nucleotide sequence ID" value="NZ_LXPS01000007.1"/>
</dbReference>